<evidence type="ECO:0000256" key="1">
    <source>
        <dbReference type="SAM" id="MobiDB-lite"/>
    </source>
</evidence>
<proteinExistence type="predicted"/>
<accession>A0ABP1PLR9</accession>
<comment type="caution">
    <text evidence="3">The sequence shown here is derived from an EMBL/GenBank/DDBJ whole genome shotgun (WGS) entry which is preliminary data.</text>
</comment>
<dbReference type="PRINTS" id="PR01217">
    <property type="entry name" value="PRICHEXTENSN"/>
</dbReference>
<keyword evidence="4" id="KW-1185">Reference proteome</keyword>
<dbReference type="Proteomes" id="UP001642540">
    <property type="component" value="Unassembled WGS sequence"/>
</dbReference>
<feature type="chain" id="PRO_5047515101" evidence="2">
    <location>
        <begin position="21"/>
        <end position="460"/>
    </location>
</feature>
<feature type="signal peptide" evidence="2">
    <location>
        <begin position="1"/>
        <end position="20"/>
    </location>
</feature>
<sequence>MKSLIFYGGVLFSIFSLVFSQVTVEIDTNEDIPSDGRWKFDCELGYATTPSDFYCGFEGVDFPSEDLNGEVGFWTKCGTTCDIIYTVQPDDTKIWFRFYQSALTAEISLDDATHIIVTGEEWVEYSHMLANSGIQEVRLRLDYFAAQYYTLLDKIVLNGDNDVTSPTQEPTTPTTEDPTTPTTEDPTTPPTTEEPSTPPTTEEPSTPPTTEEPTAPPTTEEPSTPPTTEEPTAPPTTEEPTAPTTTEEPTAPPTTEEPSTPPTTEEPTAPPTTEEPTAPPTTEEPTAPPTTEEPTSSPTQETTTTPTTTTNAPTSSLPPSERIEIDIREDIPNDEHWILDCSLGYSTIPTGFNCVAGGVNMPQEDYNGEVGFWTKCGSRCVIKYIVQPQDIYYTVRLYQKNLDAEISYDGIIWSFIDGEKWVNATVNLVGTGIQEINLRLDHFADDYFVLLDKIVVNGDL</sequence>
<name>A0ABP1PLR9_9HEXA</name>
<feature type="compositionally biased region" description="Low complexity" evidence="1">
    <location>
        <begin position="164"/>
        <end position="310"/>
    </location>
</feature>
<evidence type="ECO:0000313" key="4">
    <source>
        <dbReference type="Proteomes" id="UP001642540"/>
    </source>
</evidence>
<organism evidence="3 4">
    <name type="scientific">Orchesella dallaii</name>
    <dbReference type="NCBI Taxonomy" id="48710"/>
    <lineage>
        <taxon>Eukaryota</taxon>
        <taxon>Metazoa</taxon>
        <taxon>Ecdysozoa</taxon>
        <taxon>Arthropoda</taxon>
        <taxon>Hexapoda</taxon>
        <taxon>Collembola</taxon>
        <taxon>Entomobryomorpha</taxon>
        <taxon>Entomobryoidea</taxon>
        <taxon>Orchesellidae</taxon>
        <taxon>Orchesellinae</taxon>
        <taxon>Orchesella</taxon>
    </lineage>
</organism>
<dbReference type="EMBL" id="CAXLJM020000004">
    <property type="protein sequence ID" value="CAL8070788.1"/>
    <property type="molecule type" value="Genomic_DNA"/>
</dbReference>
<gene>
    <name evidence="3" type="ORF">ODALV1_LOCUS1430</name>
</gene>
<keyword evidence="2" id="KW-0732">Signal</keyword>
<reference evidence="3 4" key="1">
    <citation type="submission" date="2024-08" db="EMBL/GenBank/DDBJ databases">
        <authorList>
            <person name="Cucini C."/>
            <person name="Frati F."/>
        </authorList>
    </citation>
    <scope>NUCLEOTIDE SEQUENCE [LARGE SCALE GENOMIC DNA]</scope>
</reference>
<evidence type="ECO:0000256" key="2">
    <source>
        <dbReference type="SAM" id="SignalP"/>
    </source>
</evidence>
<evidence type="ECO:0000313" key="3">
    <source>
        <dbReference type="EMBL" id="CAL8070788.1"/>
    </source>
</evidence>
<feature type="region of interest" description="Disordered" evidence="1">
    <location>
        <begin position="159"/>
        <end position="322"/>
    </location>
</feature>
<protein>
    <submittedName>
        <fullName evidence="3">Uncharacterized protein</fullName>
    </submittedName>
</protein>